<protein>
    <submittedName>
        <fullName evidence="2">Uncharacterized protein</fullName>
    </submittedName>
</protein>
<gene>
    <name evidence="2" type="ORF">CROQUDRAFT_133014</name>
</gene>
<sequence length="140" mass="15373">MTELFPPSQSSQKSYKEKLLGGFSKALSSLRRFSLKRPSKSTRKNDLPPSPQKEKCPSIIWQSSQSTSHGLVDHFNTPCASTPRPRTACGPIGPFGTPHPMTARGPIGPFGSPRPVTARGPLTLRCRALVRLYLTYVDTH</sequence>
<accession>A0A9P6TDD6</accession>
<dbReference type="EMBL" id="MU167258">
    <property type="protein sequence ID" value="KAG0146603.1"/>
    <property type="molecule type" value="Genomic_DNA"/>
</dbReference>
<dbReference type="Proteomes" id="UP000886653">
    <property type="component" value="Unassembled WGS sequence"/>
</dbReference>
<feature type="region of interest" description="Disordered" evidence="1">
    <location>
        <begin position="75"/>
        <end position="102"/>
    </location>
</feature>
<comment type="caution">
    <text evidence="2">The sequence shown here is derived from an EMBL/GenBank/DDBJ whole genome shotgun (WGS) entry which is preliminary data.</text>
</comment>
<proteinExistence type="predicted"/>
<evidence type="ECO:0000313" key="2">
    <source>
        <dbReference type="EMBL" id="KAG0146603.1"/>
    </source>
</evidence>
<organism evidence="2 3">
    <name type="scientific">Cronartium quercuum f. sp. fusiforme G11</name>
    <dbReference type="NCBI Taxonomy" id="708437"/>
    <lineage>
        <taxon>Eukaryota</taxon>
        <taxon>Fungi</taxon>
        <taxon>Dikarya</taxon>
        <taxon>Basidiomycota</taxon>
        <taxon>Pucciniomycotina</taxon>
        <taxon>Pucciniomycetes</taxon>
        <taxon>Pucciniales</taxon>
        <taxon>Coleosporiaceae</taxon>
        <taxon>Cronartium</taxon>
    </lineage>
</organism>
<feature type="region of interest" description="Disordered" evidence="1">
    <location>
        <begin position="31"/>
        <end position="58"/>
    </location>
</feature>
<evidence type="ECO:0000313" key="3">
    <source>
        <dbReference type="Proteomes" id="UP000886653"/>
    </source>
</evidence>
<dbReference type="AlphaFoldDB" id="A0A9P6TDD6"/>
<evidence type="ECO:0000256" key="1">
    <source>
        <dbReference type="SAM" id="MobiDB-lite"/>
    </source>
</evidence>
<feature type="compositionally biased region" description="Basic residues" evidence="1">
    <location>
        <begin position="33"/>
        <end position="42"/>
    </location>
</feature>
<name>A0A9P6TDD6_9BASI</name>
<reference evidence="2" key="1">
    <citation type="submission" date="2013-11" db="EMBL/GenBank/DDBJ databases">
        <title>Genome sequence of the fusiform rust pathogen reveals effectors for host alternation and coevolution with pine.</title>
        <authorList>
            <consortium name="DOE Joint Genome Institute"/>
            <person name="Smith K."/>
            <person name="Pendleton A."/>
            <person name="Kubisiak T."/>
            <person name="Anderson C."/>
            <person name="Salamov A."/>
            <person name="Aerts A."/>
            <person name="Riley R."/>
            <person name="Clum A."/>
            <person name="Lindquist E."/>
            <person name="Ence D."/>
            <person name="Campbell M."/>
            <person name="Kronenberg Z."/>
            <person name="Feau N."/>
            <person name="Dhillon B."/>
            <person name="Hamelin R."/>
            <person name="Burleigh J."/>
            <person name="Smith J."/>
            <person name="Yandell M."/>
            <person name="Nelson C."/>
            <person name="Grigoriev I."/>
            <person name="Davis J."/>
        </authorList>
    </citation>
    <scope>NUCLEOTIDE SEQUENCE</scope>
    <source>
        <strain evidence="2">G11</strain>
    </source>
</reference>
<keyword evidence="3" id="KW-1185">Reference proteome</keyword>